<comment type="similarity">
    <text evidence="1">Belongs to the polysaccharide lyase 8 family.</text>
</comment>
<feature type="region of interest" description="Disordered" evidence="3">
    <location>
        <begin position="20"/>
        <end position="46"/>
    </location>
</feature>
<feature type="chain" id="PRO_5023122811" evidence="4">
    <location>
        <begin position="18"/>
        <end position="817"/>
    </location>
</feature>
<protein>
    <submittedName>
        <fullName evidence="7">Galactose mutarotase-like domain-containing protein</fullName>
    </submittedName>
</protein>
<name>A0A5C3QUB9_9AGAR</name>
<gene>
    <name evidence="7" type="ORF">BDV98DRAFT_561298</name>
</gene>
<dbReference type="InterPro" id="IPR004103">
    <property type="entry name" value="Lyase_8_C"/>
</dbReference>
<dbReference type="Pfam" id="PF02278">
    <property type="entry name" value="Lyase_8"/>
    <property type="match status" value="1"/>
</dbReference>
<reference evidence="7 8" key="1">
    <citation type="journal article" date="2019" name="Nat. Ecol. Evol.">
        <title>Megaphylogeny resolves global patterns of mushroom evolution.</title>
        <authorList>
            <person name="Varga T."/>
            <person name="Krizsan K."/>
            <person name="Foldi C."/>
            <person name="Dima B."/>
            <person name="Sanchez-Garcia M."/>
            <person name="Sanchez-Ramirez S."/>
            <person name="Szollosi G.J."/>
            <person name="Szarkandi J.G."/>
            <person name="Papp V."/>
            <person name="Albert L."/>
            <person name="Andreopoulos W."/>
            <person name="Angelini C."/>
            <person name="Antonin V."/>
            <person name="Barry K.W."/>
            <person name="Bougher N.L."/>
            <person name="Buchanan P."/>
            <person name="Buyck B."/>
            <person name="Bense V."/>
            <person name="Catcheside P."/>
            <person name="Chovatia M."/>
            <person name="Cooper J."/>
            <person name="Damon W."/>
            <person name="Desjardin D."/>
            <person name="Finy P."/>
            <person name="Geml J."/>
            <person name="Haridas S."/>
            <person name="Hughes K."/>
            <person name="Justo A."/>
            <person name="Karasinski D."/>
            <person name="Kautmanova I."/>
            <person name="Kiss B."/>
            <person name="Kocsube S."/>
            <person name="Kotiranta H."/>
            <person name="LaButti K.M."/>
            <person name="Lechner B.E."/>
            <person name="Liimatainen K."/>
            <person name="Lipzen A."/>
            <person name="Lukacs Z."/>
            <person name="Mihaltcheva S."/>
            <person name="Morgado L.N."/>
            <person name="Niskanen T."/>
            <person name="Noordeloos M.E."/>
            <person name="Ohm R.A."/>
            <person name="Ortiz-Santana B."/>
            <person name="Ovrebo C."/>
            <person name="Racz N."/>
            <person name="Riley R."/>
            <person name="Savchenko A."/>
            <person name="Shiryaev A."/>
            <person name="Soop K."/>
            <person name="Spirin V."/>
            <person name="Szebenyi C."/>
            <person name="Tomsovsky M."/>
            <person name="Tulloss R.E."/>
            <person name="Uehling J."/>
            <person name="Grigoriev I.V."/>
            <person name="Vagvolgyi C."/>
            <person name="Papp T."/>
            <person name="Martin F.M."/>
            <person name="Miettinen O."/>
            <person name="Hibbett D.S."/>
            <person name="Nagy L.G."/>
        </authorList>
    </citation>
    <scope>NUCLEOTIDE SEQUENCE [LARGE SCALE GENOMIC DNA]</scope>
    <source>
        <strain evidence="7 8">CBS 309.79</strain>
    </source>
</reference>
<dbReference type="GO" id="GO:0005975">
    <property type="term" value="P:carbohydrate metabolic process"/>
    <property type="evidence" value="ECO:0007669"/>
    <property type="project" value="InterPro"/>
</dbReference>
<evidence type="ECO:0000256" key="1">
    <source>
        <dbReference type="ARBA" id="ARBA00006699"/>
    </source>
</evidence>
<dbReference type="PROSITE" id="PS51257">
    <property type="entry name" value="PROKAR_LIPOPROTEIN"/>
    <property type="match status" value="1"/>
</dbReference>
<dbReference type="EMBL" id="ML178817">
    <property type="protein sequence ID" value="TFL04998.1"/>
    <property type="molecule type" value="Genomic_DNA"/>
</dbReference>
<evidence type="ECO:0000256" key="3">
    <source>
        <dbReference type="SAM" id="MobiDB-lite"/>
    </source>
</evidence>
<dbReference type="GO" id="GO:0016837">
    <property type="term" value="F:carbon-oxygen lyase activity, acting on polysaccharides"/>
    <property type="evidence" value="ECO:0007669"/>
    <property type="project" value="UniProtKB-ARBA"/>
</dbReference>
<feature type="domain" description="Polysaccharide lyase family 8 central" evidence="5">
    <location>
        <begin position="422"/>
        <end position="685"/>
    </location>
</feature>
<accession>A0A5C3QUB9</accession>
<evidence type="ECO:0000256" key="2">
    <source>
        <dbReference type="ARBA" id="ARBA00023239"/>
    </source>
</evidence>
<evidence type="ECO:0000313" key="7">
    <source>
        <dbReference type="EMBL" id="TFL04998.1"/>
    </source>
</evidence>
<dbReference type="Proteomes" id="UP000305067">
    <property type="component" value="Unassembled WGS sequence"/>
</dbReference>
<dbReference type="GO" id="GO:0005576">
    <property type="term" value="C:extracellular region"/>
    <property type="evidence" value="ECO:0007669"/>
    <property type="project" value="InterPro"/>
</dbReference>
<evidence type="ECO:0000259" key="5">
    <source>
        <dbReference type="Pfam" id="PF02278"/>
    </source>
</evidence>
<proteinExistence type="inferred from homology"/>
<dbReference type="SUPFAM" id="SSF74650">
    <property type="entry name" value="Galactose mutarotase-like"/>
    <property type="match status" value="1"/>
</dbReference>
<evidence type="ECO:0000313" key="8">
    <source>
        <dbReference type="Proteomes" id="UP000305067"/>
    </source>
</evidence>
<dbReference type="Pfam" id="PF02884">
    <property type="entry name" value="Lyase_8_C"/>
    <property type="match status" value="1"/>
</dbReference>
<dbReference type="SUPFAM" id="SSF48230">
    <property type="entry name" value="Chondroitin AC/alginate lyase"/>
    <property type="match status" value="1"/>
</dbReference>
<keyword evidence="4" id="KW-0732">Signal</keyword>
<dbReference type="InterPro" id="IPR011013">
    <property type="entry name" value="Gal_mutarotase_sf_dom"/>
</dbReference>
<sequence>MKIAASTLLALLPLVSAASSCTRDPTSTSQPSAPSATPSTTPEPDDEMIAMMRERRMDSIMDYALLSRLPAADIPKWLSTLQPSGQWPTPELDYKTGCEAQRSAWPAAVHWRRLLVMSAAWHGGLKTFNGTVDTGAEQWLGNTDLRDAISRAMGWWFSHDVENVACVAEGGLDECPCGTPGLWSTFYFAGAILVPIQAGQTCLLLDTPPQGIDARLSAEHKAGCNRILRRSYDLIDRGYDWAAGAELFMILRNGVDTALLNNNHTMLQDAYDRLHSDVSIRTDPTEDGIHPDGSFSRFGQLYNGNYGKDYINAFLNAELLAPGTPYLAEQSAIDAFSTMLEGGQWMAYENTKTGVVHWDPSTMSRAFTFAVADNSANSNINVNVTVVGELGEHWDADELRTFSTSLRGKVGDVNAGFTVGSKVFHSMDYLVHRGENYVSTLKMFSSRTKNSECVNGQNPFGFHLSDGLRYTYVHGSEYTDIVHAWDWNLLPGITTDYGATPLSCANITYNGIESFVGGVSADGSAIGAMKYTNPMTQAFGFQKAWFFLPGGREHVMVGNVQQESDAPVFSVLDQKRRQGAVFVDGVDIANASVWSEGGSRHDSPSSLWHDNVGYVFPWTNITEMSANSSVVVKVGNLQGNWSRIGTSRQPPSSVELFAAYIDHGGVSLENGKFAPISYTTFPAISSDEFHARVEDKVASGIQEIRNDAAISAIFDAHTGFAYVVFWTADTQWNVVNIPSADKSSFTLRSDAAVAVIVDTDTWEVVFADPSQEVDAVTLTFGFDSGEELEVTSGLKFEGEGDDKELCVYQGGFALSAM</sequence>
<organism evidence="7 8">
    <name type="scientific">Pterulicium gracile</name>
    <dbReference type="NCBI Taxonomy" id="1884261"/>
    <lineage>
        <taxon>Eukaryota</taxon>
        <taxon>Fungi</taxon>
        <taxon>Dikarya</taxon>
        <taxon>Basidiomycota</taxon>
        <taxon>Agaricomycotina</taxon>
        <taxon>Agaricomycetes</taxon>
        <taxon>Agaricomycetidae</taxon>
        <taxon>Agaricales</taxon>
        <taxon>Pleurotineae</taxon>
        <taxon>Pterulaceae</taxon>
        <taxon>Pterulicium</taxon>
    </lineage>
</organism>
<feature type="compositionally biased region" description="Low complexity" evidence="3">
    <location>
        <begin position="20"/>
        <end position="42"/>
    </location>
</feature>
<evidence type="ECO:0000256" key="4">
    <source>
        <dbReference type="SAM" id="SignalP"/>
    </source>
</evidence>
<dbReference type="InterPro" id="IPR003159">
    <property type="entry name" value="Lyase_8_central_dom"/>
</dbReference>
<dbReference type="InterPro" id="IPR038970">
    <property type="entry name" value="Lyase_8"/>
</dbReference>
<dbReference type="AlphaFoldDB" id="A0A5C3QUB9"/>
<keyword evidence="8" id="KW-1185">Reference proteome</keyword>
<evidence type="ECO:0000259" key="6">
    <source>
        <dbReference type="Pfam" id="PF02884"/>
    </source>
</evidence>
<dbReference type="GO" id="GO:0030246">
    <property type="term" value="F:carbohydrate binding"/>
    <property type="evidence" value="ECO:0007669"/>
    <property type="project" value="InterPro"/>
</dbReference>
<dbReference type="Gene3D" id="2.70.98.10">
    <property type="match status" value="1"/>
</dbReference>
<feature type="signal peptide" evidence="4">
    <location>
        <begin position="1"/>
        <end position="17"/>
    </location>
</feature>
<dbReference type="PANTHER" id="PTHR38481">
    <property type="entry name" value="HYALURONATE LYASE"/>
    <property type="match status" value="1"/>
</dbReference>
<dbReference type="InterPro" id="IPR011071">
    <property type="entry name" value="Lyase_8-like_C"/>
</dbReference>
<dbReference type="OrthoDB" id="5980780at2759"/>
<dbReference type="SUPFAM" id="SSF49863">
    <property type="entry name" value="Hyaluronate lyase-like, C-terminal domain"/>
    <property type="match status" value="1"/>
</dbReference>
<dbReference type="Gene3D" id="1.50.10.100">
    <property type="entry name" value="Chondroitin AC/alginate lyase"/>
    <property type="match status" value="1"/>
</dbReference>
<feature type="domain" description="Polysaccharide lyase family 8 C-terminal" evidence="6">
    <location>
        <begin position="704"/>
        <end position="776"/>
    </location>
</feature>
<keyword evidence="2" id="KW-0456">Lyase</keyword>
<dbReference type="Gene3D" id="2.60.220.10">
    <property type="entry name" value="Polysaccharide lyase family 8-like, C-terminal"/>
    <property type="match status" value="1"/>
</dbReference>
<dbReference type="PANTHER" id="PTHR38481:SF1">
    <property type="entry name" value="HYALURONATE LYASE"/>
    <property type="match status" value="1"/>
</dbReference>
<dbReference type="InterPro" id="IPR014718">
    <property type="entry name" value="GH-type_carb-bd"/>
</dbReference>
<dbReference type="InterPro" id="IPR008929">
    <property type="entry name" value="Chondroitin_lyas"/>
</dbReference>